<comment type="caution">
    <text evidence="5">The sequence shown here is derived from an EMBL/GenBank/DDBJ whole genome shotgun (WGS) entry which is preliminary data.</text>
</comment>
<reference evidence="5 6" key="1">
    <citation type="submission" date="2023-07" db="EMBL/GenBank/DDBJ databases">
        <title>Sorghum-associated microbial communities from plants grown in Nebraska, USA.</title>
        <authorList>
            <person name="Schachtman D."/>
        </authorList>
    </citation>
    <scope>NUCLEOTIDE SEQUENCE [LARGE SCALE GENOMIC DNA]</scope>
    <source>
        <strain evidence="5 6">4138</strain>
    </source>
</reference>
<dbReference type="PIRSF" id="PIRSF016557">
    <property type="entry name" value="Caps_synth_CpsB"/>
    <property type="match status" value="1"/>
</dbReference>
<comment type="similarity">
    <text evidence="1">Belongs to the metallo-dependent hydrolases superfamily. CpsB/CapC family.</text>
</comment>
<proteinExistence type="inferred from homology"/>
<dbReference type="PANTHER" id="PTHR39181:SF1">
    <property type="entry name" value="TYROSINE-PROTEIN PHOSPHATASE YWQE"/>
    <property type="match status" value="1"/>
</dbReference>
<evidence type="ECO:0000256" key="3">
    <source>
        <dbReference type="ARBA" id="ARBA00022801"/>
    </source>
</evidence>
<evidence type="ECO:0000256" key="2">
    <source>
        <dbReference type="ARBA" id="ARBA00013064"/>
    </source>
</evidence>
<dbReference type="Proteomes" id="UP001257909">
    <property type="component" value="Unassembled WGS sequence"/>
</dbReference>
<name>A0ABU1VUH8_9GAMM</name>
<organism evidence="5 6">
    <name type="scientific">Rheinheimera soli</name>
    <dbReference type="NCBI Taxonomy" id="443616"/>
    <lineage>
        <taxon>Bacteria</taxon>
        <taxon>Pseudomonadati</taxon>
        <taxon>Pseudomonadota</taxon>
        <taxon>Gammaproteobacteria</taxon>
        <taxon>Chromatiales</taxon>
        <taxon>Chromatiaceae</taxon>
        <taxon>Rheinheimera</taxon>
    </lineage>
</organism>
<comment type="catalytic activity">
    <reaction evidence="4">
        <text>O-phospho-L-tyrosyl-[protein] + H2O = L-tyrosyl-[protein] + phosphate</text>
        <dbReference type="Rhea" id="RHEA:10684"/>
        <dbReference type="Rhea" id="RHEA-COMP:10136"/>
        <dbReference type="Rhea" id="RHEA-COMP:20101"/>
        <dbReference type="ChEBI" id="CHEBI:15377"/>
        <dbReference type="ChEBI" id="CHEBI:43474"/>
        <dbReference type="ChEBI" id="CHEBI:46858"/>
        <dbReference type="ChEBI" id="CHEBI:61978"/>
        <dbReference type="EC" id="3.1.3.48"/>
    </reaction>
</comment>
<dbReference type="SUPFAM" id="SSF89550">
    <property type="entry name" value="PHP domain-like"/>
    <property type="match status" value="1"/>
</dbReference>
<dbReference type="RefSeq" id="WP_310273864.1">
    <property type="nucleotide sequence ID" value="NZ_JAVDWR010000001.1"/>
</dbReference>
<dbReference type="InterPro" id="IPR016195">
    <property type="entry name" value="Pol/histidinol_Pase-like"/>
</dbReference>
<evidence type="ECO:0000256" key="1">
    <source>
        <dbReference type="ARBA" id="ARBA00005750"/>
    </source>
</evidence>
<evidence type="ECO:0000313" key="6">
    <source>
        <dbReference type="Proteomes" id="UP001257909"/>
    </source>
</evidence>
<evidence type="ECO:0000313" key="5">
    <source>
        <dbReference type="EMBL" id="MDR7119383.1"/>
    </source>
</evidence>
<protein>
    <recommendedName>
        <fullName evidence="2">protein-tyrosine-phosphatase</fullName>
        <ecNumber evidence="2">3.1.3.48</ecNumber>
    </recommendedName>
</protein>
<dbReference type="Gene3D" id="3.20.20.140">
    <property type="entry name" value="Metal-dependent hydrolases"/>
    <property type="match status" value="1"/>
</dbReference>
<dbReference type="Pfam" id="PF19567">
    <property type="entry name" value="CpsB_CapC"/>
    <property type="match status" value="1"/>
</dbReference>
<dbReference type="InterPro" id="IPR016667">
    <property type="entry name" value="Caps_polysacc_synth_CpsB/CapC"/>
</dbReference>
<dbReference type="EC" id="3.1.3.48" evidence="2"/>
<dbReference type="PANTHER" id="PTHR39181">
    <property type="entry name" value="TYROSINE-PROTEIN PHOSPHATASE YWQE"/>
    <property type="match status" value="1"/>
</dbReference>
<keyword evidence="3 5" id="KW-0378">Hydrolase</keyword>
<dbReference type="EMBL" id="JAVDWR010000001">
    <property type="protein sequence ID" value="MDR7119383.1"/>
    <property type="molecule type" value="Genomic_DNA"/>
</dbReference>
<gene>
    <name evidence="5" type="ORF">J2W69_000298</name>
</gene>
<accession>A0ABU1VUH8</accession>
<evidence type="ECO:0000256" key="4">
    <source>
        <dbReference type="ARBA" id="ARBA00051722"/>
    </source>
</evidence>
<sequence>MYDLHCHLIPGLDDGAQTAAEALCLLRLAQHNGISHIVMTPHINPGHFDNTKATIHQGLVELQQLARDHQLTVQLAAAAEVRLCTELPAWVEAAALPYLGEYQGYQVLLLEFPHSHIPTGTDRLVKWLVAKNVLPMIAHPERNREIQADLRKLLPFRRLGCLLQLTASSVLGDMGERSQQTALELLRQKAFHIVATDSHNLHRRPPKLAEARHLITSLFGDDYARQLVIENPKAISQIHFSEDTYA</sequence>
<keyword evidence="6" id="KW-1185">Reference proteome</keyword>
<dbReference type="GO" id="GO:0004725">
    <property type="term" value="F:protein tyrosine phosphatase activity"/>
    <property type="evidence" value="ECO:0007669"/>
    <property type="project" value="UniProtKB-EC"/>
</dbReference>